<dbReference type="PANTHER" id="PTHR24270">
    <property type="entry name" value="LOW-DENSITY LIPOPROTEIN RECEPTOR-RELATED"/>
    <property type="match status" value="1"/>
</dbReference>
<evidence type="ECO:0000256" key="9">
    <source>
        <dbReference type="ARBA" id="ARBA00023176"/>
    </source>
</evidence>
<feature type="signal peptide" evidence="13">
    <location>
        <begin position="1"/>
        <end position="18"/>
    </location>
</feature>
<evidence type="ECO:0000256" key="2">
    <source>
        <dbReference type="ARBA" id="ARBA00009939"/>
    </source>
</evidence>
<keyword evidence="8 11" id="KW-1015">Disulfide bond</keyword>
<dbReference type="Gene3D" id="4.10.400.10">
    <property type="entry name" value="Low-density Lipoprotein Receptor"/>
    <property type="match status" value="3"/>
</dbReference>
<dbReference type="CDD" id="cd00112">
    <property type="entry name" value="LDLa"/>
    <property type="match status" value="1"/>
</dbReference>
<keyword evidence="6 12" id="KW-1133">Transmembrane helix</keyword>
<feature type="chain" id="PRO_5037065431" description="CUB domain-containing protein" evidence="13">
    <location>
        <begin position="19"/>
        <end position="583"/>
    </location>
</feature>
<name>A0A914A3X3_PATMI</name>
<evidence type="ECO:0000259" key="14">
    <source>
        <dbReference type="PROSITE" id="PS01180"/>
    </source>
</evidence>
<evidence type="ECO:0000256" key="11">
    <source>
        <dbReference type="PROSITE-ProRule" id="PRU00124"/>
    </source>
</evidence>
<evidence type="ECO:0000256" key="6">
    <source>
        <dbReference type="ARBA" id="ARBA00022989"/>
    </source>
</evidence>
<evidence type="ECO:0000256" key="13">
    <source>
        <dbReference type="SAM" id="SignalP"/>
    </source>
</evidence>
<sequence length="583" mass="64702">MANIRIVFYLVVLMVASAEGGGDGPSTDEYFLYKNGACAHNDGTSIDISSVPLGSSVKVRLQYGAWYEKSDENCSLAFTYNSPTPTLFLAKSTTPLWIDEEVCVTLFDGNTTSASSMLRKCGLRFYDDTVFLTTGPAILFGVDASDGIRYNDRLTYSLTTFAVEANYFMEDFCSNDTLVHPNKTIWLHTNRGSQYSNSKTCTMMLYTQINHRLLVRFHRFSLEDYDCLTYYEGSGTNGDDLLLELCGKYGSSYFTVETYGRFLTVKFKTDSQGTDDGVIMVITSTSEDWECPYYSGLIKCTDNPVCYLLSDICDGFPDCPDGSDEKNCTNCDSGIVCPTHENTRLCIPVEELCNGVTDCWHNQDETDSRCDCPSDGIHCRDASGFPLCVRTPEICDGYPDCRDGDDEEDALCDDSCSSNFYCYQLNNGNQYSCLPSSKICDFVVDCTDGKDEDYSRCGTEEPCAFHCFYSPGNNCLPSHKVCDSVVDCYAGEDEFASFCNCESGVRCQSIYGPFYCIDERALCDSNADCIHGTDESSELCEPPILSYWSSGELAGIFIGYIIFAVFVVAITCLIPKKCKPVDE</sequence>
<accession>A0A914A3X3</accession>
<dbReference type="InterPro" id="IPR050685">
    <property type="entry name" value="LDLR"/>
</dbReference>
<dbReference type="Gene3D" id="2.60.120.290">
    <property type="entry name" value="Spermadhesin, CUB domain"/>
    <property type="match status" value="1"/>
</dbReference>
<dbReference type="SUPFAM" id="SSF49854">
    <property type="entry name" value="Spermadhesin, CUB domain"/>
    <property type="match status" value="1"/>
</dbReference>
<evidence type="ECO:0000313" key="15">
    <source>
        <dbReference type="EnsemblMetazoa" id="XP_038058552.1"/>
    </source>
</evidence>
<comment type="similarity">
    <text evidence="2">Belongs to the LDLR family.</text>
</comment>
<dbReference type="PRINTS" id="PR00261">
    <property type="entry name" value="LDLRECEPTOR"/>
</dbReference>
<dbReference type="SUPFAM" id="SSF57424">
    <property type="entry name" value="LDL receptor-like module"/>
    <property type="match status" value="2"/>
</dbReference>
<dbReference type="RefSeq" id="XP_038058552.1">
    <property type="nucleotide sequence ID" value="XM_038202624.1"/>
</dbReference>
<dbReference type="PROSITE" id="PS01209">
    <property type="entry name" value="LDLRA_1"/>
    <property type="match status" value="2"/>
</dbReference>
<dbReference type="SMART" id="SM00192">
    <property type="entry name" value="LDLa"/>
    <property type="match status" value="6"/>
</dbReference>
<evidence type="ECO:0000256" key="10">
    <source>
        <dbReference type="ARBA" id="ARBA00037878"/>
    </source>
</evidence>
<evidence type="ECO:0000256" key="3">
    <source>
        <dbReference type="ARBA" id="ARBA00022583"/>
    </source>
</evidence>
<evidence type="ECO:0000256" key="12">
    <source>
        <dbReference type="SAM" id="Phobius"/>
    </source>
</evidence>
<dbReference type="PROSITE" id="PS01180">
    <property type="entry name" value="CUB"/>
    <property type="match status" value="1"/>
</dbReference>
<feature type="domain" description="CUB" evidence="14">
    <location>
        <begin position="173"/>
        <end position="285"/>
    </location>
</feature>
<evidence type="ECO:0000256" key="8">
    <source>
        <dbReference type="ARBA" id="ARBA00023157"/>
    </source>
</evidence>
<comment type="subcellular location">
    <subcellularLocation>
        <location evidence="10">Membrane</location>
        <location evidence="10">Coated pit</location>
    </subcellularLocation>
    <subcellularLocation>
        <location evidence="1">Membrane</location>
        <topology evidence="1">Single-pass membrane protein</topology>
    </subcellularLocation>
</comment>
<dbReference type="GO" id="GO:0005886">
    <property type="term" value="C:plasma membrane"/>
    <property type="evidence" value="ECO:0007669"/>
    <property type="project" value="TreeGrafter"/>
</dbReference>
<keyword evidence="4 12" id="KW-0812">Transmembrane</keyword>
<dbReference type="GO" id="GO:0005905">
    <property type="term" value="C:clathrin-coated pit"/>
    <property type="evidence" value="ECO:0007669"/>
    <property type="project" value="UniProtKB-KW"/>
</dbReference>
<evidence type="ECO:0000256" key="7">
    <source>
        <dbReference type="ARBA" id="ARBA00023136"/>
    </source>
</evidence>
<evidence type="ECO:0000256" key="4">
    <source>
        <dbReference type="ARBA" id="ARBA00022692"/>
    </source>
</evidence>
<feature type="transmembrane region" description="Helical" evidence="12">
    <location>
        <begin position="553"/>
        <end position="574"/>
    </location>
</feature>
<comment type="caution">
    <text evidence="11">Lacks conserved residue(s) required for the propagation of feature annotation.</text>
</comment>
<dbReference type="CDD" id="cd00041">
    <property type="entry name" value="CUB"/>
    <property type="match status" value="1"/>
</dbReference>
<dbReference type="SMART" id="SM00042">
    <property type="entry name" value="CUB"/>
    <property type="match status" value="1"/>
</dbReference>
<keyword evidence="5" id="KW-0677">Repeat</keyword>
<dbReference type="InterPro" id="IPR036055">
    <property type="entry name" value="LDL_receptor-like_sf"/>
</dbReference>
<dbReference type="InterPro" id="IPR000859">
    <property type="entry name" value="CUB_dom"/>
</dbReference>
<evidence type="ECO:0000313" key="16">
    <source>
        <dbReference type="Proteomes" id="UP000887568"/>
    </source>
</evidence>
<dbReference type="InterPro" id="IPR002172">
    <property type="entry name" value="LDrepeatLR_classA_rpt"/>
</dbReference>
<dbReference type="EnsemblMetazoa" id="XM_038202624.1">
    <property type="protein sequence ID" value="XP_038058552.1"/>
    <property type="gene ID" value="LOC119729830"/>
</dbReference>
<protein>
    <recommendedName>
        <fullName evidence="14">CUB domain-containing protein</fullName>
    </recommendedName>
</protein>
<proteinExistence type="inferred from homology"/>
<dbReference type="PROSITE" id="PS50068">
    <property type="entry name" value="LDLRA_2"/>
    <property type="match status" value="6"/>
</dbReference>
<dbReference type="AlphaFoldDB" id="A0A914A3X3"/>
<reference evidence="15" key="1">
    <citation type="submission" date="2022-11" db="UniProtKB">
        <authorList>
            <consortium name="EnsemblMetazoa"/>
        </authorList>
    </citation>
    <scope>IDENTIFICATION</scope>
</reference>
<dbReference type="GO" id="GO:0006897">
    <property type="term" value="P:endocytosis"/>
    <property type="evidence" value="ECO:0007669"/>
    <property type="project" value="UniProtKB-KW"/>
</dbReference>
<evidence type="ECO:0000256" key="1">
    <source>
        <dbReference type="ARBA" id="ARBA00004167"/>
    </source>
</evidence>
<keyword evidence="7 12" id="KW-0472">Membrane</keyword>
<keyword evidence="3" id="KW-0254">Endocytosis</keyword>
<keyword evidence="13" id="KW-0732">Signal</keyword>
<dbReference type="OrthoDB" id="10062665at2759"/>
<keyword evidence="9" id="KW-0168">Coated pit</keyword>
<dbReference type="PANTHER" id="PTHR24270:SF60">
    <property type="entry name" value="CUB AND LDLA DOMAIN, ISOFORM A-RELATED"/>
    <property type="match status" value="1"/>
</dbReference>
<evidence type="ECO:0000256" key="5">
    <source>
        <dbReference type="ARBA" id="ARBA00022737"/>
    </source>
</evidence>
<dbReference type="OMA" id="MANIRIV"/>
<feature type="disulfide bond" evidence="11">
    <location>
        <begin position="313"/>
        <end position="328"/>
    </location>
</feature>
<organism evidence="15 16">
    <name type="scientific">Patiria miniata</name>
    <name type="common">Bat star</name>
    <name type="synonym">Asterina miniata</name>
    <dbReference type="NCBI Taxonomy" id="46514"/>
    <lineage>
        <taxon>Eukaryota</taxon>
        <taxon>Metazoa</taxon>
        <taxon>Echinodermata</taxon>
        <taxon>Eleutherozoa</taxon>
        <taxon>Asterozoa</taxon>
        <taxon>Asteroidea</taxon>
        <taxon>Valvatacea</taxon>
        <taxon>Valvatida</taxon>
        <taxon>Asterinidae</taxon>
        <taxon>Patiria</taxon>
    </lineage>
</organism>
<dbReference type="InterPro" id="IPR023415">
    <property type="entry name" value="LDLR_class-A_CS"/>
</dbReference>
<dbReference type="Proteomes" id="UP000887568">
    <property type="component" value="Unplaced"/>
</dbReference>
<keyword evidence="16" id="KW-1185">Reference proteome</keyword>
<dbReference type="InterPro" id="IPR035914">
    <property type="entry name" value="Sperma_CUB_dom_sf"/>
</dbReference>
<dbReference type="GeneID" id="119729830"/>
<dbReference type="Pfam" id="PF00431">
    <property type="entry name" value="CUB"/>
    <property type="match status" value="1"/>
</dbReference>